<accession>A0ABQ8Z323</accession>
<dbReference type="InterPro" id="IPR050177">
    <property type="entry name" value="Lipid_A_modif_metabolic_enz"/>
</dbReference>
<feature type="domain" description="NAD-dependent epimerase/dehydratase" evidence="1">
    <location>
        <begin position="3"/>
        <end position="232"/>
    </location>
</feature>
<evidence type="ECO:0000313" key="2">
    <source>
        <dbReference type="EMBL" id="KAJ6251216.1"/>
    </source>
</evidence>
<dbReference type="Gene3D" id="3.40.50.720">
    <property type="entry name" value="NAD(P)-binding Rossmann-like Domain"/>
    <property type="match status" value="1"/>
</dbReference>
<dbReference type="Pfam" id="PF01370">
    <property type="entry name" value="Epimerase"/>
    <property type="match status" value="1"/>
</dbReference>
<dbReference type="InterPro" id="IPR001509">
    <property type="entry name" value="Epimerase_deHydtase"/>
</dbReference>
<dbReference type="EMBL" id="JAOAOG010000066">
    <property type="protein sequence ID" value="KAJ6251216.1"/>
    <property type="molecule type" value="Genomic_DNA"/>
</dbReference>
<proteinExistence type="predicted"/>
<reference evidence="2" key="1">
    <citation type="submission" date="2022-08" db="EMBL/GenBank/DDBJ databases">
        <title>Novel sulfate-reducing endosymbionts in the free-living metamonad Anaeramoeba.</title>
        <authorList>
            <person name="Jerlstrom-Hultqvist J."/>
            <person name="Cepicka I."/>
            <person name="Gallot-Lavallee L."/>
            <person name="Salas-Leiva D."/>
            <person name="Curtis B.A."/>
            <person name="Zahonova K."/>
            <person name="Pipaliya S."/>
            <person name="Dacks J."/>
            <person name="Roger A.J."/>
        </authorList>
    </citation>
    <scope>NUCLEOTIDE SEQUENCE</scope>
    <source>
        <strain evidence="2">Schooner1</strain>
    </source>
</reference>
<evidence type="ECO:0000259" key="1">
    <source>
        <dbReference type="Pfam" id="PF01370"/>
    </source>
</evidence>
<comment type="caution">
    <text evidence="2">The sequence shown here is derived from an EMBL/GenBank/DDBJ whole genome shotgun (WGS) entry which is preliminary data.</text>
</comment>
<name>A0ABQ8Z323_9EUKA</name>
<organism evidence="2 3">
    <name type="scientific">Anaeramoeba flamelloides</name>
    <dbReference type="NCBI Taxonomy" id="1746091"/>
    <lineage>
        <taxon>Eukaryota</taxon>
        <taxon>Metamonada</taxon>
        <taxon>Anaeramoebidae</taxon>
        <taxon>Anaeramoeba</taxon>
    </lineage>
</organism>
<gene>
    <name evidence="2" type="ORF">M0813_15228</name>
</gene>
<keyword evidence="3" id="KW-1185">Reference proteome</keyword>
<dbReference type="SUPFAM" id="SSF51735">
    <property type="entry name" value="NAD(P)-binding Rossmann-fold domains"/>
    <property type="match status" value="1"/>
</dbReference>
<dbReference type="Proteomes" id="UP001150062">
    <property type="component" value="Unassembled WGS sequence"/>
</dbReference>
<sequence>MNICVTGSTGMVGNNLVRHLLAVHGQDIKIKCLYRPKTFKHPQIFENLPVELVPGDMNDQSSLARLMEGCSEAYNVAGLVGFNDSVRREDFYNVNVLGSLNFARAAAQTGTIRRIVQISSATNIPYDHGTAVKPVPTLWRDYNRTKNLGEHLASEECRKEGIEIVTVSPTGVIGRYDWKCATSISKTIQYLSKGKFPIFPKDGGYDFVGAMDIARVCERAMAIGKPNTNYLVASGRLEIPQLLDMILKASSGRKPLVYAPSKFVLALGYMKDFVQKYVFPLNNYFPMMKLFGRETVMFLREDRRYDASQTTRELGVEFENVETVFQRQLEWMKKVNLIK</sequence>
<dbReference type="InterPro" id="IPR036291">
    <property type="entry name" value="NAD(P)-bd_dom_sf"/>
</dbReference>
<dbReference type="PANTHER" id="PTHR43245">
    <property type="entry name" value="BIFUNCTIONAL POLYMYXIN RESISTANCE PROTEIN ARNA"/>
    <property type="match status" value="1"/>
</dbReference>
<protein>
    <submittedName>
        <fullName evidence="2">Dtdp-d-glucose 4</fullName>
    </submittedName>
</protein>
<evidence type="ECO:0000313" key="3">
    <source>
        <dbReference type="Proteomes" id="UP001150062"/>
    </source>
</evidence>